<evidence type="ECO:0000313" key="4">
    <source>
        <dbReference type="Proteomes" id="UP000314294"/>
    </source>
</evidence>
<dbReference type="AlphaFoldDB" id="A0A4Z2FTA4"/>
<comment type="caution">
    <text evidence="3">The sequence shown here is derived from an EMBL/GenBank/DDBJ whole genome shotgun (WGS) entry which is preliminary data.</text>
</comment>
<feature type="compositionally biased region" description="Basic and acidic residues" evidence="1">
    <location>
        <begin position="92"/>
        <end position="112"/>
    </location>
</feature>
<evidence type="ECO:0000256" key="1">
    <source>
        <dbReference type="SAM" id="MobiDB-lite"/>
    </source>
</evidence>
<keyword evidence="2" id="KW-0472">Membrane</keyword>
<evidence type="ECO:0000313" key="3">
    <source>
        <dbReference type="EMBL" id="TNN43993.1"/>
    </source>
</evidence>
<evidence type="ECO:0008006" key="5">
    <source>
        <dbReference type="Google" id="ProtNLM"/>
    </source>
</evidence>
<keyword evidence="4" id="KW-1185">Reference proteome</keyword>
<accession>A0A4Z2FTA4</accession>
<dbReference type="Proteomes" id="UP000314294">
    <property type="component" value="Unassembled WGS sequence"/>
</dbReference>
<reference evidence="3 4" key="1">
    <citation type="submission" date="2019-03" db="EMBL/GenBank/DDBJ databases">
        <title>First draft genome of Liparis tanakae, snailfish: a comprehensive survey of snailfish specific genes.</title>
        <authorList>
            <person name="Kim W."/>
            <person name="Song I."/>
            <person name="Jeong J.-H."/>
            <person name="Kim D."/>
            <person name="Kim S."/>
            <person name="Ryu S."/>
            <person name="Song J.Y."/>
            <person name="Lee S.K."/>
        </authorList>
    </citation>
    <scope>NUCLEOTIDE SEQUENCE [LARGE SCALE GENOMIC DNA]</scope>
    <source>
        <tissue evidence="3">Muscle</tissue>
    </source>
</reference>
<feature type="transmembrane region" description="Helical" evidence="2">
    <location>
        <begin position="156"/>
        <end position="178"/>
    </location>
</feature>
<sequence length="217" mass="24174">MLFRTGDSCCGCSDTLSLPQDSQGAWFEDAVLMLCFLEGLSWFAAKKTKERSTSIRPSLDPLGGKDSACSSAFNTVSFQATSSHTTNTSWGGKEKYEEEPEEKRRDAEKEGELCRGEGATCGGEEVSVQTRLLRHRLLHGLHLGPSRLHANTVKQVVAAAFGILMKGDLIWLMVAFVLTRRQQGRESRFINQFIVDRLQSMRTGPQRDTDELDNNKI</sequence>
<evidence type="ECO:0000256" key="2">
    <source>
        <dbReference type="SAM" id="Phobius"/>
    </source>
</evidence>
<protein>
    <recommendedName>
        <fullName evidence="5">Transmembrane protein</fullName>
    </recommendedName>
</protein>
<organism evidence="3 4">
    <name type="scientific">Liparis tanakae</name>
    <name type="common">Tanaka's snailfish</name>
    <dbReference type="NCBI Taxonomy" id="230148"/>
    <lineage>
        <taxon>Eukaryota</taxon>
        <taxon>Metazoa</taxon>
        <taxon>Chordata</taxon>
        <taxon>Craniata</taxon>
        <taxon>Vertebrata</taxon>
        <taxon>Euteleostomi</taxon>
        <taxon>Actinopterygii</taxon>
        <taxon>Neopterygii</taxon>
        <taxon>Teleostei</taxon>
        <taxon>Neoteleostei</taxon>
        <taxon>Acanthomorphata</taxon>
        <taxon>Eupercaria</taxon>
        <taxon>Perciformes</taxon>
        <taxon>Cottioidei</taxon>
        <taxon>Cottales</taxon>
        <taxon>Liparidae</taxon>
        <taxon>Liparis</taxon>
    </lineage>
</organism>
<feature type="region of interest" description="Disordered" evidence="1">
    <location>
        <begin position="82"/>
        <end position="112"/>
    </location>
</feature>
<proteinExistence type="predicted"/>
<name>A0A4Z2FTA4_9TELE</name>
<gene>
    <name evidence="3" type="ORF">EYF80_045821</name>
</gene>
<keyword evidence="2" id="KW-1133">Transmembrane helix</keyword>
<dbReference type="EMBL" id="SRLO01000932">
    <property type="protein sequence ID" value="TNN43993.1"/>
    <property type="molecule type" value="Genomic_DNA"/>
</dbReference>
<keyword evidence="2" id="KW-0812">Transmembrane</keyword>